<dbReference type="PANTHER" id="PTHR43277:SF4">
    <property type="entry name" value="ARGININE DECARBOXYLASE"/>
    <property type="match status" value="1"/>
</dbReference>
<dbReference type="Pfam" id="PF03711">
    <property type="entry name" value="OKR_DC_1_C"/>
    <property type="match status" value="1"/>
</dbReference>
<dbReference type="GO" id="GO:0016831">
    <property type="term" value="F:carboxy-lyase activity"/>
    <property type="evidence" value="ECO:0007669"/>
    <property type="project" value="UniProtKB-KW"/>
</dbReference>
<dbReference type="InterPro" id="IPR015424">
    <property type="entry name" value="PyrdxlP-dep_Trfase"/>
</dbReference>
<keyword evidence="8" id="KW-0808">Transferase</keyword>
<dbReference type="AlphaFoldDB" id="A0A926DQL6"/>
<comment type="cofactor">
    <cofactor evidence="1">
        <name>pyridoxal 5'-phosphate</name>
        <dbReference type="ChEBI" id="CHEBI:597326"/>
    </cofactor>
</comment>
<dbReference type="EMBL" id="JACRSQ010000002">
    <property type="protein sequence ID" value="MBC8542248.1"/>
    <property type="molecule type" value="Genomic_DNA"/>
</dbReference>
<keyword evidence="5" id="KW-0456">Lyase</keyword>
<feature type="domain" description="Orn/Lys/Arg decarboxylase C-terminal" evidence="7">
    <location>
        <begin position="411"/>
        <end position="456"/>
    </location>
</feature>
<accession>A0A926DQL6</accession>
<dbReference type="InterPro" id="IPR015421">
    <property type="entry name" value="PyrdxlP-dep_Trfase_major"/>
</dbReference>
<dbReference type="GO" id="GO:0008483">
    <property type="term" value="F:transaminase activity"/>
    <property type="evidence" value="ECO:0007669"/>
    <property type="project" value="UniProtKB-KW"/>
</dbReference>
<dbReference type="PANTHER" id="PTHR43277">
    <property type="entry name" value="ARGININE DECARBOXYLASE"/>
    <property type="match status" value="1"/>
</dbReference>
<dbReference type="InterPro" id="IPR000310">
    <property type="entry name" value="Orn/Lys/Arg_deCO2ase_major_dom"/>
</dbReference>
<evidence type="ECO:0000259" key="6">
    <source>
        <dbReference type="Pfam" id="PF01276"/>
    </source>
</evidence>
<evidence type="ECO:0000256" key="2">
    <source>
        <dbReference type="ARBA" id="ARBA00010671"/>
    </source>
</evidence>
<gene>
    <name evidence="8" type="ORF">H8730_01605</name>
</gene>
<keyword evidence="3" id="KW-0210">Decarboxylase</keyword>
<evidence type="ECO:0000256" key="5">
    <source>
        <dbReference type="ARBA" id="ARBA00023239"/>
    </source>
</evidence>
<dbReference type="Gene3D" id="3.90.100.10">
    <property type="entry name" value="Orn/Lys/Arg decarboxylase, C-terminal domain"/>
    <property type="match status" value="1"/>
</dbReference>
<reference evidence="8" key="1">
    <citation type="submission" date="2020-08" db="EMBL/GenBank/DDBJ databases">
        <title>Genome public.</title>
        <authorList>
            <person name="Liu C."/>
            <person name="Sun Q."/>
        </authorList>
    </citation>
    <scope>NUCLEOTIDE SEQUENCE</scope>
    <source>
        <strain evidence="8">NSJ-32</strain>
    </source>
</reference>
<dbReference type="RefSeq" id="WP_177719095.1">
    <property type="nucleotide sequence ID" value="NZ_JACRSQ010000002.1"/>
</dbReference>
<evidence type="ECO:0000313" key="9">
    <source>
        <dbReference type="Proteomes" id="UP000657006"/>
    </source>
</evidence>
<keyword evidence="4" id="KW-0663">Pyridoxal phosphate</keyword>
<comment type="similarity">
    <text evidence="2">Belongs to the Orn/Lys/Arg decarboxylase class-I family.</text>
</comment>
<evidence type="ECO:0000256" key="4">
    <source>
        <dbReference type="ARBA" id="ARBA00022898"/>
    </source>
</evidence>
<proteinExistence type="inferred from homology"/>
<keyword evidence="9" id="KW-1185">Reference proteome</keyword>
<feature type="domain" description="Orn/Lys/Arg decarboxylases family 1 pyridoxal-P attachment site" evidence="6">
    <location>
        <begin position="4"/>
        <end position="290"/>
    </location>
</feature>
<dbReference type="Gene3D" id="3.40.640.10">
    <property type="entry name" value="Type I PLP-dependent aspartate aminotransferase-like (Major domain)"/>
    <property type="match status" value="1"/>
</dbReference>
<dbReference type="Pfam" id="PF01276">
    <property type="entry name" value="OKR_DC_1"/>
    <property type="match status" value="1"/>
</dbReference>
<dbReference type="InterPro" id="IPR052357">
    <property type="entry name" value="Orn_Lys_Arg_decarboxylase-I"/>
</dbReference>
<dbReference type="Proteomes" id="UP000657006">
    <property type="component" value="Unassembled WGS sequence"/>
</dbReference>
<evidence type="ECO:0000313" key="8">
    <source>
        <dbReference type="EMBL" id="MBC8542248.1"/>
    </source>
</evidence>
<comment type="caution">
    <text evidence="8">The sequence shown here is derived from an EMBL/GenBank/DDBJ whole genome shotgun (WGS) entry which is preliminary data.</text>
</comment>
<organism evidence="8 9">
    <name type="scientific">Bianquea renquensis</name>
    <dbReference type="NCBI Taxonomy" id="2763661"/>
    <lineage>
        <taxon>Bacteria</taxon>
        <taxon>Bacillati</taxon>
        <taxon>Bacillota</taxon>
        <taxon>Clostridia</taxon>
        <taxon>Eubacteriales</taxon>
        <taxon>Bianqueaceae</taxon>
        <taxon>Bianquea</taxon>
    </lineage>
</organism>
<protein>
    <submittedName>
        <fullName evidence="8">Aminotransferase class I/II-fold pyridoxal phosphate-dependent enzyme</fullName>
    </submittedName>
</protein>
<dbReference type="SUPFAM" id="SSF53383">
    <property type="entry name" value="PLP-dependent transferases"/>
    <property type="match status" value="1"/>
</dbReference>
<evidence type="ECO:0000256" key="3">
    <source>
        <dbReference type="ARBA" id="ARBA00022793"/>
    </source>
</evidence>
<dbReference type="InterPro" id="IPR036633">
    <property type="entry name" value="Prn/Lys/Arg_de-COase_C_sf"/>
</dbReference>
<evidence type="ECO:0000256" key="1">
    <source>
        <dbReference type="ARBA" id="ARBA00001933"/>
    </source>
</evidence>
<evidence type="ECO:0000259" key="7">
    <source>
        <dbReference type="Pfam" id="PF03711"/>
    </source>
</evidence>
<keyword evidence="8" id="KW-0032">Aminotransferase</keyword>
<dbReference type="SUPFAM" id="SSF55904">
    <property type="entry name" value="Ornithine decarboxylase C-terminal domain"/>
    <property type="match status" value="1"/>
</dbReference>
<sequence length="482" mass="53722">MKRPIYDSLRQIAGRGYQSWHMPGHKGGQLFSLDQLYALDVTELEETDNLQRPVGIIREAEQRMSAFFGAEESFFSVNGSTGGILAAIAAVCRPGDRIIACRNAHKSFFNACIHVGVQPIYVQPEIIEPFGIPGGVLPEQVKTILQNNPEVKGMYLTSPTFEGVVTDIAEIAELLHEQNKVLLVDEAHGAHFCCIPGFPKSALSMGADIVVQSLHKTLPSPTQTAMVHIQGSRISQDRMRLALNAFQSTSPSYIFLAAMDYCRAFLEGQPKEFFQSYRDMLMEYREKLQRVPSFILLEKREQRWDLDPAKIVLHSRAKVSGSALAHCLRKDYGIELEGAFGGNLVGISTIADSRESFQQFYQGIRALDSRIQSGDKTLFEKSGNFNKKEFENNQNYDIIELPKVSRTLRDAFYRPYEAVSLAQARGRVSAAFVTPYPPGIPIVCPGEFLSERELSVIQEALGRGEDVLGMEGQGEILVLSEY</sequence>
<name>A0A926DQL6_9FIRM</name>
<dbReference type="InterPro" id="IPR008286">
    <property type="entry name" value="Prn/Lys/Arg_de-COase_C"/>
</dbReference>